<feature type="transmembrane region" description="Helical" evidence="5">
    <location>
        <begin position="143"/>
        <end position="161"/>
    </location>
</feature>
<evidence type="ECO:0000259" key="6">
    <source>
        <dbReference type="PROSITE" id="PS50850"/>
    </source>
</evidence>
<sequence>LELRIASAYVSEISSRDMRPILGTLVQFMGTLGIVTSFTLGGHFFSWFGLIAANGSPHWLLSKGYEYEAEKSLEWLRGRDDAAIELEMLKIQKYSIRDSPKPLLTSLTMMFFWMFSGYSLHILYSRSIFEMAGSSIESGSASIIVGLVLLISCLASTYTLVNWRRKWMMLASMFLLFIFNLLLGFSLFIHESAKGEEYRGSIQRHFFPLDPSSTNDTRGSYLTLNDTLGISLGWIPLLCVIGIIFFGSLGQASLIWIVSAEMAPTAARPAINSTLMFFAFLSGFLVNKTYVNFVGSFGESITFWIYSGMSVAGAFFILIFVPETKGKTKMR</sequence>
<dbReference type="PROSITE" id="PS50850">
    <property type="entry name" value="MFS"/>
    <property type="match status" value="1"/>
</dbReference>
<accession>A0A7T8GML1</accession>
<feature type="transmembrane region" description="Helical" evidence="5">
    <location>
        <begin position="168"/>
        <end position="189"/>
    </location>
</feature>
<dbReference type="Proteomes" id="UP000595437">
    <property type="component" value="Chromosome 20"/>
</dbReference>
<evidence type="ECO:0000256" key="1">
    <source>
        <dbReference type="ARBA" id="ARBA00004141"/>
    </source>
</evidence>
<dbReference type="OrthoDB" id="6339427at2759"/>
<feature type="transmembrane region" description="Helical" evidence="5">
    <location>
        <begin position="303"/>
        <end position="321"/>
    </location>
</feature>
<keyword evidence="9" id="KW-1185">Reference proteome</keyword>
<dbReference type="AlphaFoldDB" id="A0A7T8GML1"/>
<dbReference type="InterPro" id="IPR050549">
    <property type="entry name" value="MFS_Trehalose_Transporter"/>
</dbReference>
<evidence type="ECO:0000313" key="8">
    <source>
        <dbReference type="EMBL" id="QQP33062.1"/>
    </source>
</evidence>
<feature type="non-terminal residue" evidence="8">
    <location>
        <position position="331"/>
    </location>
</feature>
<dbReference type="Proteomes" id="UP000595437">
    <property type="component" value="Chromosome 19"/>
</dbReference>
<keyword evidence="4 5" id="KW-0472">Membrane</keyword>
<feature type="transmembrane region" description="Helical" evidence="5">
    <location>
        <begin position="103"/>
        <end position="123"/>
    </location>
</feature>
<evidence type="ECO:0000256" key="2">
    <source>
        <dbReference type="ARBA" id="ARBA00022692"/>
    </source>
</evidence>
<reference evidence="9" key="1">
    <citation type="submission" date="2021-01" db="EMBL/GenBank/DDBJ databases">
        <title>Caligus Genome Assembly.</title>
        <authorList>
            <person name="Gallardo-Escarate C."/>
        </authorList>
    </citation>
    <scope>NUCLEOTIDE SEQUENCE [LARGE SCALE GENOMIC DNA]</scope>
</reference>
<comment type="subcellular location">
    <subcellularLocation>
        <location evidence="1">Membrane</location>
        <topology evidence="1">Multi-pass membrane protein</topology>
    </subcellularLocation>
</comment>
<dbReference type="PANTHER" id="PTHR48021:SF1">
    <property type="entry name" value="GH07001P-RELATED"/>
    <property type="match status" value="1"/>
</dbReference>
<dbReference type="GO" id="GO:0016020">
    <property type="term" value="C:membrane"/>
    <property type="evidence" value="ECO:0007669"/>
    <property type="project" value="UniProtKB-SubCell"/>
</dbReference>
<dbReference type="InterPro" id="IPR020846">
    <property type="entry name" value="MFS_dom"/>
</dbReference>
<evidence type="ECO:0000256" key="5">
    <source>
        <dbReference type="SAM" id="Phobius"/>
    </source>
</evidence>
<evidence type="ECO:0000313" key="9">
    <source>
        <dbReference type="Proteomes" id="UP000595437"/>
    </source>
</evidence>
<dbReference type="PANTHER" id="PTHR48021">
    <property type="match status" value="1"/>
</dbReference>
<evidence type="ECO:0000313" key="7">
    <source>
        <dbReference type="EMBL" id="QQP32385.1"/>
    </source>
</evidence>
<feature type="transmembrane region" description="Helical" evidence="5">
    <location>
        <begin position="234"/>
        <end position="258"/>
    </location>
</feature>
<name>A0A7T8GML1_CALRO</name>
<feature type="transmembrane region" description="Helical" evidence="5">
    <location>
        <begin position="270"/>
        <end position="291"/>
    </location>
</feature>
<evidence type="ECO:0000256" key="4">
    <source>
        <dbReference type="ARBA" id="ARBA00023136"/>
    </source>
</evidence>
<feature type="domain" description="Major facilitator superfamily (MFS) profile" evidence="6">
    <location>
        <begin position="1"/>
        <end position="325"/>
    </location>
</feature>
<proteinExistence type="predicted"/>
<keyword evidence="3 5" id="KW-1133">Transmembrane helix</keyword>
<dbReference type="EMBL" id="CP045909">
    <property type="protein sequence ID" value="QQP32385.1"/>
    <property type="molecule type" value="Genomic_DNA"/>
</dbReference>
<keyword evidence="2 5" id="KW-0812">Transmembrane</keyword>
<dbReference type="Gene3D" id="1.20.1250.20">
    <property type="entry name" value="MFS general substrate transporter like domains"/>
    <property type="match status" value="1"/>
</dbReference>
<dbReference type="SUPFAM" id="SSF103473">
    <property type="entry name" value="MFS general substrate transporter"/>
    <property type="match status" value="1"/>
</dbReference>
<dbReference type="InterPro" id="IPR005828">
    <property type="entry name" value="MFS_sugar_transport-like"/>
</dbReference>
<evidence type="ECO:0000256" key="3">
    <source>
        <dbReference type="ARBA" id="ARBA00022989"/>
    </source>
</evidence>
<dbReference type="EMBL" id="CP045908">
    <property type="protein sequence ID" value="QQP33062.1"/>
    <property type="molecule type" value="Genomic_DNA"/>
</dbReference>
<gene>
    <name evidence="8" type="ORF">FKW44_024302</name>
    <name evidence="7" type="ORF">FKW44_024682</name>
</gene>
<dbReference type="GO" id="GO:0022857">
    <property type="term" value="F:transmembrane transporter activity"/>
    <property type="evidence" value="ECO:0007669"/>
    <property type="project" value="InterPro"/>
</dbReference>
<organism evidence="8 9">
    <name type="scientific">Caligus rogercresseyi</name>
    <name type="common">Sea louse</name>
    <dbReference type="NCBI Taxonomy" id="217165"/>
    <lineage>
        <taxon>Eukaryota</taxon>
        <taxon>Metazoa</taxon>
        <taxon>Ecdysozoa</taxon>
        <taxon>Arthropoda</taxon>
        <taxon>Crustacea</taxon>
        <taxon>Multicrustacea</taxon>
        <taxon>Hexanauplia</taxon>
        <taxon>Copepoda</taxon>
        <taxon>Siphonostomatoida</taxon>
        <taxon>Caligidae</taxon>
        <taxon>Caligus</taxon>
    </lineage>
</organism>
<dbReference type="InterPro" id="IPR036259">
    <property type="entry name" value="MFS_trans_sf"/>
</dbReference>
<reference evidence="8" key="2">
    <citation type="journal article" name="Sci. Data">
        <title>Chromosome-scale genome assembly of the sea louse Caligus rogercresseyi by SMRT sequencing and Hi-C analysis.</title>
        <authorList>
            <person name="Gallardo-Escarate C."/>
            <person name="Valenzuela-Munoz V."/>
            <person name="Nunez-Acuna G."/>
            <person name="Valenzuela-Miranda D."/>
            <person name="Goncalves A.T."/>
            <person name="Escobar-Sepulveda H."/>
            <person name="Liachko I."/>
            <person name="Nelson B."/>
            <person name="Roberts S."/>
            <person name="Warren W."/>
        </authorList>
    </citation>
    <scope>NUCLEOTIDE SEQUENCE</scope>
    <source>
        <tissue evidence="8">Whole tissue</tissue>
    </source>
</reference>
<dbReference type="Pfam" id="PF00083">
    <property type="entry name" value="Sugar_tr"/>
    <property type="match status" value="2"/>
</dbReference>
<protein>
    <recommendedName>
        <fullName evidence="6">Major facilitator superfamily (MFS) profile domain-containing protein</fullName>
    </recommendedName>
</protein>